<evidence type="ECO:0000313" key="1">
    <source>
        <dbReference type="EMBL" id="PHQ31977.1"/>
    </source>
</evidence>
<proteinExistence type="predicted"/>
<keyword evidence="2" id="KW-1185">Reference proteome</keyword>
<gene>
    <name evidence="1" type="ORF">CEE69_28365</name>
</gene>
<reference evidence="1 2" key="1">
    <citation type="submission" date="2017-06" db="EMBL/GenBank/DDBJ databases">
        <title>Description of Rhodopirellula bahusiensis sp. nov.</title>
        <authorList>
            <person name="Kizina J."/>
            <person name="Harder J."/>
        </authorList>
    </citation>
    <scope>NUCLEOTIDE SEQUENCE [LARGE SCALE GENOMIC DNA]</scope>
    <source>
        <strain evidence="1 2">SWK21</strain>
    </source>
</reference>
<accession>A0A2G1VYY3</accession>
<dbReference type="Proteomes" id="UP000225740">
    <property type="component" value="Unassembled WGS sequence"/>
</dbReference>
<name>A0A2G1VYY3_9BACT</name>
<dbReference type="OrthoDB" id="288619at2"/>
<organism evidence="1 2">
    <name type="scientific">Rhodopirellula bahusiensis</name>
    <dbReference type="NCBI Taxonomy" id="2014065"/>
    <lineage>
        <taxon>Bacteria</taxon>
        <taxon>Pseudomonadati</taxon>
        <taxon>Planctomycetota</taxon>
        <taxon>Planctomycetia</taxon>
        <taxon>Pirellulales</taxon>
        <taxon>Pirellulaceae</taxon>
        <taxon>Rhodopirellula</taxon>
    </lineage>
</organism>
<evidence type="ECO:0000313" key="2">
    <source>
        <dbReference type="Proteomes" id="UP000225740"/>
    </source>
</evidence>
<comment type="caution">
    <text evidence="1">The sequence shown here is derived from an EMBL/GenBank/DDBJ whole genome shotgun (WGS) entry which is preliminary data.</text>
</comment>
<protein>
    <submittedName>
        <fullName evidence="1">Uncharacterized protein</fullName>
    </submittedName>
</protein>
<dbReference type="RefSeq" id="WP_099263949.1">
    <property type="nucleotide sequence ID" value="NZ_NIZW01000035.1"/>
</dbReference>
<dbReference type="GeneID" id="90611780"/>
<dbReference type="EMBL" id="NIZW01000035">
    <property type="protein sequence ID" value="PHQ31977.1"/>
    <property type="molecule type" value="Genomic_DNA"/>
</dbReference>
<dbReference type="AlphaFoldDB" id="A0A2G1VYY3"/>
<sequence>MRFTLTQILTTVLVVALGLALVGSQFRHQRRIAALENALYQAREDIAIAEYGSASCQLLEFRPHFYDDPSSLRFLNHEIAYSILMHWEREAAIDAAVDTPGHSKAFAKRALGLLECTTPDDFVRELRLRFSIYPDDELGSWFSGSPPGDLLNFKAFLRAALELNEPAGG</sequence>